<comment type="similarity">
    <text evidence="1">Belongs to the cytochrome P450 family.</text>
</comment>
<dbReference type="Gene3D" id="1.10.630.10">
    <property type="entry name" value="Cytochrome P450"/>
    <property type="match status" value="1"/>
</dbReference>
<organism evidence="2 3">
    <name type="scientific">Pararhodobacter zhoushanensis</name>
    <dbReference type="NCBI Taxonomy" id="2479545"/>
    <lineage>
        <taxon>Bacteria</taxon>
        <taxon>Pseudomonadati</taxon>
        <taxon>Pseudomonadota</taxon>
        <taxon>Alphaproteobacteria</taxon>
        <taxon>Rhodobacterales</taxon>
        <taxon>Paracoccaceae</taxon>
        <taxon>Pararhodobacter</taxon>
    </lineage>
</organism>
<protein>
    <submittedName>
        <fullName evidence="2">Cytochrome P450</fullName>
    </submittedName>
</protein>
<dbReference type="SUPFAM" id="SSF48264">
    <property type="entry name" value="Cytochrome P450"/>
    <property type="match status" value="1"/>
</dbReference>
<dbReference type="InterPro" id="IPR036396">
    <property type="entry name" value="Cyt_P450_sf"/>
</dbReference>
<comment type="caution">
    <text evidence="2">The sequence shown here is derived from an EMBL/GenBank/DDBJ whole genome shotgun (WGS) entry which is preliminary data.</text>
</comment>
<evidence type="ECO:0000256" key="1">
    <source>
        <dbReference type="ARBA" id="ARBA00010617"/>
    </source>
</evidence>
<reference evidence="2 3" key="1">
    <citation type="submission" date="2022-10" db="EMBL/GenBank/DDBJ databases">
        <title>Pararhodobacter sp. nov., isolated from marine algae.</title>
        <authorList>
            <person name="Choi B.J."/>
            <person name="Kim J.M."/>
            <person name="Lee J.K."/>
            <person name="Choi D.G."/>
            <person name="Jeon C.O."/>
        </authorList>
    </citation>
    <scope>NUCLEOTIDE SEQUENCE [LARGE SCALE GENOMIC DNA]</scope>
    <source>
        <strain evidence="2 3">ZQ420</strain>
    </source>
</reference>
<dbReference type="PANTHER" id="PTHR46696">
    <property type="entry name" value="P450, PUTATIVE (EUROFUNG)-RELATED"/>
    <property type="match status" value="1"/>
</dbReference>
<accession>A0ABT3H3X1</accession>
<dbReference type="Proteomes" id="UP001208938">
    <property type="component" value="Unassembled WGS sequence"/>
</dbReference>
<proteinExistence type="inferred from homology"/>
<name>A0ABT3H3X1_9RHOB</name>
<dbReference type="PANTHER" id="PTHR46696:SF1">
    <property type="entry name" value="CYTOCHROME P450 YJIB-RELATED"/>
    <property type="match status" value="1"/>
</dbReference>
<dbReference type="RefSeq" id="WP_264507290.1">
    <property type="nucleotide sequence ID" value="NZ_JAPDFL010000001.1"/>
</dbReference>
<dbReference type="EMBL" id="JAPDFL010000001">
    <property type="protein sequence ID" value="MCW1934504.1"/>
    <property type="molecule type" value="Genomic_DNA"/>
</dbReference>
<sequence length="335" mass="36658">MLSHPAATVDHVMSRSLEREIERQKEIDPALVMILRGAGRSHRLPNDAERRSVMTLTKRLAEQVPHLDVAGFLRDRLGGPEPVEVTAGLVQPLIGRWRATAFGLDEALANATDARLAQTIYDVEALGFSEMSRVQPSAAAAVALLEQLGVENSTCADVPALHWVVAAFLALIGQTHLIVNMMCNLAETPALQERLRAQPALRTPYLLEVERLLGSLRYVWRQTGLQPLDLGDVTLPPRSVVLVDLVSANRDPAIWDAPDALRLDRPRAVTASFAFGPLGCTGALASRLFLARFLDALLDSWRLSLPEPTPEAQRVPATWSVISGYERCPLIVDAI</sequence>
<gene>
    <name evidence="2" type="ORF">OKW52_20165</name>
</gene>
<evidence type="ECO:0000313" key="2">
    <source>
        <dbReference type="EMBL" id="MCW1934504.1"/>
    </source>
</evidence>
<keyword evidence="3" id="KW-1185">Reference proteome</keyword>
<evidence type="ECO:0000313" key="3">
    <source>
        <dbReference type="Proteomes" id="UP001208938"/>
    </source>
</evidence>